<dbReference type="Proteomes" id="UP000293902">
    <property type="component" value="Chromosome"/>
</dbReference>
<dbReference type="AlphaFoldDB" id="A0A328FG51"/>
<dbReference type="GO" id="GO:0015969">
    <property type="term" value="P:guanosine tetraphosphate metabolic process"/>
    <property type="evidence" value="ECO:0007669"/>
    <property type="project" value="InterPro"/>
</dbReference>
<evidence type="ECO:0000313" key="4">
    <source>
        <dbReference type="Proteomes" id="UP000248798"/>
    </source>
</evidence>
<dbReference type="EMBL" id="CP036313">
    <property type="protein sequence ID" value="QBH11630.1"/>
    <property type="molecule type" value="Genomic_DNA"/>
</dbReference>
<dbReference type="EMBL" id="QLNI01000007">
    <property type="protein sequence ID" value="RAM03176.1"/>
    <property type="molecule type" value="Genomic_DNA"/>
</dbReference>
<dbReference type="Pfam" id="PF04607">
    <property type="entry name" value="RelA_SpoT"/>
    <property type="match status" value="1"/>
</dbReference>
<gene>
    <name evidence="3" type="ORF">DO021_04775</name>
    <name evidence="2" type="ORF">EYB58_01040</name>
</gene>
<evidence type="ECO:0000313" key="3">
    <source>
        <dbReference type="EMBL" id="RAM03176.1"/>
    </source>
</evidence>
<sequence>MKKQQRDNLLISFFKRKETYKKLAEYIVRLISDDPSAPKESIHTILYRIKGESRLIEKIDQENAGSEPNKEPVTHKNFHERIGDLIGIRIICLRLSDIVNVEAYLKFLVEEKILQFIQEPDYKRSFVLPIDPGKEAPQDINLQYSGYSSIHYQIMLGENADAGDAFKNIQIELQLRTILEEAWGEIDHKYRYRYSRTGESLPEHIHSGFYNLSAYLQAAAMQAELLCREVEAHRASGMLMSDGKNKLSIAIGHGDEKTKDFADQLTVPPALKTLLEETFGFKVTDRTLAYIMKRLNKLGYTQRSTRFFQNMFKKSRLDDFRTIFQEVLNRAPFKDSNTVNIDIINAVNFALFDEIQGSLVAKEGLRSTLTWRKDRLWI</sequence>
<dbReference type="GO" id="GO:0016301">
    <property type="term" value="F:kinase activity"/>
    <property type="evidence" value="ECO:0007669"/>
    <property type="project" value="UniProtKB-KW"/>
</dbReference>
<protein>
    <submittedName>
        <fullName evidence="3">GTP pyrophosphokinase</fullName>
    </submittedName>
</protein>
<dbReference type="PANTHER" id="PTHR41773">
    <property type="entry name" value="GTP PYROPHOSPHATASE-RELATED"/>
    <property type="match status" value="1"/>
</dbReference>
<feature type="domain" description="RelA/SpoT" evidence="1">
    <location>
        <begin position="47"/>
        <end position="198"/>
    </location>
</feature>
<dbReference type="Proteomes" id="UP000248798">
    <property type="component" value="Unassembled WGS sequence"/>
</dbReference>
<keyword evidence="5" id="KW-1185">Reference proteome</keyword>
<dbReference type="InterPro" id="IPR043519">
    <property type="entry name" value="NT_sf"/>
</dbReference>
<accession>A0A328FG51</accession>
<evidence type="ECO:0000313" key="2">
    <source>
        <dbReference type="EMBL" id="QBH11630.1"/>
    </source>
</evidence>
<dbReference type="Gene3D" id="3.30.460.10">
    <property type="entry name" value="Beta Polymerase, domain 2"/>
    <property type="match status" value="1"/>
</dbReference>
<keyword evidence="3" id="KW-0418">Kinase</keyword>
<evidence type="ECO:0000259" key="1">
    <source>
        <dbReference type="SMART" id="SM00954"/>
    </source>
</evidence>
<reference evidence="2 5" key="2">
    <citation type="submission" date="2019-02" db="EMBL/GenBank/DDBJ databases">
        <title>Complete genome sequence of Desulfobacter hydrogenophilus AcRS1.</title>
        <authorList>
            <person name="Marietou A."/>
            <person name="Lund M.B."/>
            <person name="Marshall I.P.G."/>
            <person name="Schreiber L."/>
            <person name="Jorgensen B."/>
        </authorList>
    </citation>
    <scope>NUCLEOTIDE SEQUENCE [LARGE SCALE GENOMIC DNA]</scope>
    <source>
        <strain evidence="2 5">AcRS1</strain>
    </source>
</reference>
<dbReference type="OrthoDB" id="9789634at2"/>
<dbReference type="SMART" id="SM00954">
    <property type="entry name" value="RelA_SpoT"/>
    <property type="match status" value="1"/>
</dbReference>
<keyword evidence="3" id="KW-0808">Transferase</keyword>
<dbReference type="CDD" id="cd05399">
    <property type="entry name" value="NT_Rel-Spo_like"/>
    <property type="match status" value="1"/>
</dbReference>
<dbReference type="SUPFAM" id="SSF81301">
    <property type="entry name" value="Nucleotidyltransferase"/>
    <property type="match status" value="1"/>
</dbReference>
<proteinExistence type="predicted"/>
<evidence type="ECO:0000313" key="5">
    <source>
        <dbReference type="Proteomes" id="UP000293902"/>
    </source>
</evidence>
<dbReference type="RefSeq" id="WP_111954244.1">
    <property type="nucleotide sequence ID" value="NZ_CP036313.1"/>
</dbReference>
<organism evidence="3 4">
    <name type="scientific">Desulfobacter hydrogenophilus</name>
    <dbReference type="NCBI Taxonomy" id="2291"/>
    <lineage>
        <taxon>Bacteria</taxon>
        <taxon>Pseudomonadati</taxon>
        <taxon>Thermodesulfobacteriota</taxon>
        <taxon>Desulfobacteria</taxon>
        <taxon>Desulfobacterales</taxon>
        <taxon>Desulfobacteraceae</taxon>
        <taxon>Desulfobacter</taxon>
    </lineage>
</organism>
<reference evidence="3 4" key="1">
    <citation type="submission" date="2018-06" db="EMBL/GenBank/DDBJ databases">
        <title>Complete Genome Sequence of Desulfobacter hydrogenophilus (DSM3380).</title>
        <authorList>
            <person name="Marietou A."/>
            <person name="Schreiber L."/>
            <person name="Marshall I."/>
            <person name="Jorgensen B."/>
        </authorList>
    </citation>
    <scope>NUCLEOTIDE SEQUENCE [LARGE SCALE GENOMIC DNA]</scope>
    <source>
        <strain evidence="3 4">DSM 3380</strain>
    </source>
</reference>
<name>A0A328FG51_9BACT</name>
<dbReference type="PANTHER" id="PTHR41773:SF1">
    <property type="entry name" value="RELA_SPOT DOMAIN-CONTAINING PROTEIN"/>
    <property type="match status" value="1"/>
</dbReference>
<dbReference type="InterPro" id="IPR007685">
    <property type="entry name" value="RelA_SpoT"/>
</dbReference>